<feature type="signal peptide" evidence="1">
    <location>
        <begin position="1"/>
        <end position="19"/>
    </location>
</feature>
<dbReference type="InterPro" id="IPR024618">
    <property type="entry name" value="DUF3857"/>
</dbReference>
<dbReference type="SUPFAM" id="SSF54001">
    <property type="entry name" value="Cysteine proteinases"/>
    <property type="match status" value="1"/>
</dbReference>
<protein>
    <recommendedName>
        <fullName evidence="2">Transglutaminase-like domain-containing protein</fullName>
    </recommendedName>
</protein>
<dbReference type="Gene3D" id="2.60.120.1130">
    <property type="match status" value="1"/>
</dbReference>
<keyword evidence="1" id="KW-0732">Signal</keyword>
<sequence length="644" mass="74215">MKKWFVLIMTLLIAMGINANQTDIKKWKTIDKSKYPNAHEVLLDELILNSYDTLGIVHSTDEVYLKVLDEKGIKNNQTLNLYYDRSYGKYDIRKIEIIKPNGEKITVSVKANMKDQVAPGGASMNIYDPNERLITVQIPGVGVNDILHYIVSYYGFNPRIRGQFSDFEYGQYKYPYLHMKYVLTAPRSVPLKKFEVLDGIKSHYDTSTVVTDSSIIYTFEVNDVPQIIPEPSMPAIRRVAMRMLVSTMSDWREISRWYYELVQPHLAINQDIKNKVDELIAGKKDEMSKIKAIFFYVSRNVRYMGVTTEKNKPGLEPHDAIYTFETGTGVCRDKAALIVAMLRYAGVNANVVLFSGGPKLDKDVPMTFFNHAIAGATLKNGKDILIDPTDETGNTLFPQYEANMSYLLCTKDGDTLKTSPFIPAKENNMNIKTNVEYKNGKFYCKSTITFYGINDNIFRGYFVRLNKNRREEFINSVIKRIAEDSKIDTFEILPKNLLGSREHLRIKVEYVINSPTIGDKTIKMFQLPFLGNNIGLFKWALGDISLRERHYPLKINFTASITEHITFRDESGNKMKVLYIPKRINIESDGYTYKVDFKTSENKITADKYSALNKLEYSPQEYKNLKKHLRDEENYAKKYIIIEK</sequence>
<dbReference type="Pfam" id="PF01841">
    <property type="entry name" value="Transglut_core"/>
    <property type="match status" value="1"/>
</dbReference>
<dbReference type="SMART" id="SM00460">
    <property type="entry name" value="TGc"/>
    <property type="match status" value="1"/>
</dbReference>
<dbReference type="Gene3D" id="3.10.620.30">
    <property type="match status" value="1"/>
</dbReference>
<dbReference type="AlphaFoldDB" id="A0A660S881"/>
<dbReference type="InterPro" id="IPR038765">
    <property type="entry name" value="Papain-like_cys_pep_sf"/>
</dbReference>
<gene>
    <name evidence="3" type="ORF">DRP44_04360</name>
</gene>
<evidence type="ECO:0000313" key="3">
    <source>
        <dbReference type="EMBL" id="RKX66332.1"/>
    </source>
</evidence>
<evidence type="ECO:0000313" key="4">
    <source>
        <dbReference type="Proteomes" id="UP000282321"/>
    </source>
</evidence>
<name>A0A660S881_UNCT6</name>
<dbReference type="InterPro" id="IPR002931">
    <property type="entry name" value="Transglutaminase-like"/>
</dbReference>
<organism evidence="3 4">
    <name type="scientific">candidate division TA06 bacterium</name>
    <dbReference type="NCBI Taxonomy" id="2250710"/>
    <lineage>
        <taxon>Bacteria</taxon>
        <taxon>Bacteria division TA06</taxon>
    </lineage>
</organism>
<proteinExistence type="predicted"/>
<comment type="caution">
    <text evidence="3">The sequence shown here is derived from an EMBL/GenBank/DDBJ whole genome shotgun (WGS) entry which is preliminary data.</text>
</comment>
<evidence type="ECO:0000259" key="2">
    <source>
        <dbReference type="SMART" id="SM00460"/>
    </source>
</evidence>
<reference evidence="3 4" key="1">
    <citation type="submission" date="2018-06" db="EMBL/GenBank/DDBJ databases">
        <title>Extensive metabolic versatility and redundancy in microbially diverse, dynamic hydrothermal sediments.</title>
        <authorList>
            <person name="Dombrowski N."/>
            <person name="Teske A."/>
            <person name="Baker B.J."/>
        </authorList>
    </citation>
    <scope>NUCLEOTIDE SEQUENCE [LARGE SCALE GENOMIC DNA]</scope>
    <source>
        <strain evidence="3">B35_G9</strain>
    </source>
</reference>
<feature type="domain" description="Transglutaminase-like" evidence="2">
    <location>
        <begin position="323"/>
        <end position="390"/>
    </location>
</feature>
<dbReference type="Proteomes" id="UP000282321">
    <property type="component" value="Unassembled WGS sequence"/>
</dbReference>
<evidence type="ECO:0000256" key="1">
    <source>
        <dbReference type="SAM" id="SignalP"/>
    </source>
</evidence>
<dbReference type="Gene3D" id="2.60.40.3140">
    <property type="match status" value="1"/>
</dbReference>
<dbReference type="EMBL" id="QNBC01000047">
    <property type="protein sequence ID" value="RKX66332.1"/>
    <property type="molecule type" value="Genomic_DNA"/>
</dbReference>
<dbReference type="Pfam" id="PF12969">
    <property type="entry name" value="DUF3857"/>
    <property type="match status" value="1"/>
</dbReference>
<feature type="chain" id="PRO_5024970969" description="Transglutaminase-like domain-containing protein" evidence="1">
    <location>
        <begin position="20"/>
        <end position="644"/>
    </location>
</feature>
<accession>A0A660S881</accession>